<accession>A0A1R4H9F3</accession>
<keyword evidence="2" id="KW-1185">Reference proteome</keyword>
<reference evidence="2" key="1">
    <citation type="submission" date="2017-02" db="EMBL/GenBank/DDBJ databases">
        <authorList>
            <person name="Daims H."/>
        </authorList>
    </citation>
    <scope>NUCLEOTIDE SEQUENCE [LARGE SCALE GENOMIC DNA]</scope>
</reference>
<evidence type="ECO:0000313" key="2">
    <source>
        <dbReference type="Proteomes" id="UP000195667"/>
    </source>
</evidence>
<sequence>MFLATTKLPKINSSTSYSAAYYCPTRRLSDYKLLSASAAVKFCFVTV</sequence>
<evidence type="ECO:0000313" key="1">
    <source>
        <dbReference type="EMBL" id="SJM92839.1"/>
    </source>
</evidence>
<protein>
    <submittedName>
        <fullName evidence="1">Uncharacterized protein</fullName>
    </submittedName>
</protein>
<dbReference type="AlphaFoldDB" id="A0A1R4H9F3"/>
<dbReference type="Proteomes" id="UP000195667">
    <property type="component" value="Unassembled WGS sequence"/>
</dbReference>
<organism evidence="1 2">
    <name type="scientific">Crenothrix polyspora</name>
    <dbReference type="NCBI Taxonomy" id="360316"/>
    <lineage>
        <taxon>Bacteria</taxon>
        <taxon>Pseudomonadati</taxon>
        <taxon>Pseudomonadota</taxon>
        <taxon>Gammaproteobacteria</taxon>
        <taxon>Methylococcales</taxon>
        <taxon>Crenotrichaceae</taxon>
        <taxon>Crenothrix</taxon>
    </lineage>
</organism>
<dbReference type="EMBL" id="FUKI01000109">
    <property type="protein sequence ID" value="SJM92839.1"/>
    <property type="molecule type" value="Genomic_DNA"/>
</dbReference>
<gene>
    <name evidence="1" type="ORF">CRENPOLYSF1_340007</name>
</gene>
<name>A0A1R4H9F3_9GAMM</name>
<proteinExistence type="predicted"/>